<feature type="region of interest" description="Disordered" evidence="1">
    <location>
        <begin position="1"/>
        <end position="29"/>
    </location>
</feature>
<feature type="compositionally biased region" description="Polar residues" evidence="1">
    <location>
        <begin position="1"/>
        <end position="12"/>
    </location>
</feature>
<dbReference type="PANTHER" id="PTHR42037:SF1">
    <property type="match status" value="1"/>
</dbReference>
<proteinExistence type="predicted"/>
<dbReference type="Pfam" id="PF14441">
    <property type="entry name" value="OTT_1508_deam"/>
    <property type="match status" value="1"/>
</dbReference>
<evidence type="ECO:0000256" key="1">
    <source>
        <dbReference type="SAM" id="MobiDB-lite"/>
    </source>
</evidence>
<feature type="region of interest" description="Disordered" evidence="1">
    <location>
        <begin position="448"/>
        <end position="476"/>
    </location>
</feature>
<dbReference type="Proteomes" id="UP000434172">
    <property type="component" value="Unassembled WGS sequence"/>
</dbReference>
<dbReference type="PANTHER" id="PTHR42037">
    <property type="match status" value="1"/>
</dbReference>
<gene>
    <name evidence="2" type="ORF">GQ607_012225</name>
</gene>
<comment type="caution">
    <text evidence="2">The sequence shown here is derived from an EMBL/GenBank/DDBJ whole genome shotgun (WGS) entry which is preliminary data.</text>
</comment>
<accession>A0A8H3ZHZ5</accession>
<dbReference type="EMBL" id="WOWK01000082">
    <property type="protein sequence ID" value="KAF0320469.1"/>
    <property type="molecule type" value="Genomic_DNA"/>
</dbReference>
<feature type="compositionally biased region" description="Low complexity" evidence="1">
    <location>
        <begin position="13"/>
        <end position="28"/>
    </location>
</feature>
<dbReference type="AlphaFoldDB" id="A0A8H3ZHZ5"/>
<reference evidence="2 3" key="1">
    <citation type="submission" date="2019-12" db="EMBL/GenBank/DDBJ databases">
        <title>A genome sequence resource for the geographically widespread anthracnose pathogen Colletotrichum asianum.</title>
        <authorList>
            <person name="Meng Y."/>
        </authorList>
    </citation>
    <scope>NUCLEOTIDE SEQUENCE [LARGE SCALE GENOMIC DNA]</scope>
    <source>
        <strain evidence="2 3">ICMP 18580</strain>
    </source>
</reference>
<name>A0A8H3ZHZ5_9PEZI</name>
<evidence type="ECO:0000313" key="3">
    <source>
        <dbReference type="Proteomes" id="UP000434172"/>
    </source>
</evidence>
<organism evidence="2 3">
    <name type="scientific">Colletotrichum asianum</name>
    <dbReference type="NCBI Taxonomy" id="702518"/>
    <lineage>
        <taxon>Eukaryota</taxon>
        <taxon>Fungi</taxon>
        <taxon>Dikarya</taxon>
        <taxon>Ascomycota</taxon>
        <taxon>Pezizomycotina</taxon>
        <taxon>Sordariomycetes</taxon>
        <taxon>Hypocreomycetidae</taxon>
        <taxon>Glomerellales</taxon>
        <taxon>Glomerellaceae</taxon>
        <taxon>Colletotrichum</taxon>
        <taxon>Colletotrichum gloeosporioides species complex</taxon>
    </lineage>
</organism>
<evidence type="ECO:0000313" key="2">
    <source>
        <dbReference type="EMBL" id="KAF0320469.1"/>
    </source>
</evidence>
<keyword evidence="3" id="KW-1185">Reference proteome</keyword>
<protein>
    <submittedName>
        <fullName evidence="2">Uncharacterized protein</fullName>
    </submittedName>
</protein>
<dbReference type="InterPro" id="IPR027796">
    <property type="entry name" value="OTT_1508_deam-like"/>
</dbReference>
<sequence>MSSPFARSSNEGTFSATTTETPDTSTQSNAGELANVLGAAHDRFVVVTTLLSLIDPVRGEPTTHSLDRHPHDDSWKHEQLQKKFLDSFALVSSTSRIGSETAAAVCLEQGHPSGTVLRLARNRGVPKELVIKLQEILHDLTDVALKEKSAKDVEPEILLKVINLTRDRICSLLKELSKKKVRESVERSISEMDADDLESDDAEETGFRQWVLKLRLLTTLDPKLDSAQLATHVKWASKARWAYSEQLETFLGTEDEELPAWLQHIYKLGRYYAATKAMLKLASKQPDVFTAIHVEPVDAPEQVRFTLGNQRDSLLLVLKKITAADPVELKNKLGQIWFIDDPERKLRDACRMTLTVHAEMQLLSFYDHDPDLTPRLLFMGTSKKACYLCHEFMSRHPLTIGVSATHQKLYPMWLPAPCSSVVRKKHKALLWEFSRHLEETTARDLETRLGIRRPKSKDSTAGPSLTTSWTDSTGSRTQDLSLRGLYDSV</sequence>
<feature type="compositionally biased region" description="Polar residues" evidence="1">
    <location>
        <begin position="459"/>
        <end position="476"/>
    </location>
</feature>
<dbReference type="OrthoDB" id="4851849at2759"/>